<dbReference type="InterPro" id="IPR011990">
    <property type="entry name" value="TPR-like_helical_dom_sf"/>
</dbReference>
<dbReference type="SMART" id="SM00028">
    <property type="entry name" value="TPR"/>
    <property type="match status" value="4"/>
</dbReference>
<keyword evidence="4" id="KW-1185">Reference proteome</keyword>
<keyword evidence="1" id="KW-0238">DNA-binding</keyword>
<accession>A0ABS1JFX6</accession>
<proteinExistence type="predicted"/>
<dbReference type="Pfam" id="PF13424">
    <property type="entry name" value="TPR_12"/>
    <property type="match status" value="1"/>
</dbReference>
<dbReference type="RefSeq" id="WP_201638177.1">
    <property type="nucleotide sequence ID" value="NZ_JAEQNB010000009.1"/>
</dbReference>
<name>A0ABS1JFX6_9BACL</name>
<dbReference type="SMART" id="SM00530">
    <property type="entry name" value="HTH_XRE"/>
    <property type="match status" value="1"/>
</dbReference>
<feature type="domain" description="HTH cro/C1-type" evidence="2">
    <location>
        <begin position="8"/>
        <end position="62"/>
    </location>
</feature>
<dbReference type="InterPro" id="IPR019734">
    <property type="entry name" value="TPR_rpt"/>
</dbReference>
<dbReference type="PANTHER" id="PTHR46797:SF1">
    <property type="entry name" value="METHYLPHOSPHONATE SYNTHASE"/>
    <property type="match status" value="1"/>
</dbReference>
<gene>
    <name evidence="3" type="ORF">JJB07_21510</name>
</gene>
<dbReference type="Gene3D" id="1.10.260.40">
    <property type="entry name" value="lambda repressor-like DNA-binding domains"/>
    <property type="match status" value="1"/>
</dbReference>
<comment type="caution">
    <text evidence="3">The sequence shown here is derived from an EMBL/GenBank/DDBJ whole genome shotgun (WGS) entry which is preliminary data.</text>
</comment>
<dbReference type="PROSITE" id="PS50943">
    <property type="entry name" value="HTH_CROC1"/>
    <property type="match status" value="1"/>
</dbReference>
<dbReference type="Gene3D" id="1.25.40.10">
    <property type="entry name" value="Tetratricopeptide repeat domain"/>
    <property type="match status" value="2"/>
</dbReference>
<evidence type="ECO:0000259" key="2">
    <source>
        <dbReference type="PROSITE" id="PS50943"/>
    </source>
</evidence>
<dbReference type="Proteomes" id="UP000602284">
    <property type="component" value="Unassembled WGS sequence"/>
</dbReference>
<evidence type="ECO:0000313" key="4">
    <source>
        <dbReference type="Proteomes" id="UP000602284"/>
    </source>
</evidence>
<dbReference type="SUPFAM" id="SSF47413">
    <property type="entry name" value="lambda repressor-like DNA-binding domains"/>
    <property type="match status" value="1"/>
</dbReference>
<dbReference type="PANTHER" id="PTHR46797">
    <property type="entry name" value="HTH-TYPE TRANSCRIPTIONAL REGULATOR"/>
    <property type="match status" value="1"/>
</dbReference>
<organism evidence="3 4">
    <name type="scientific">Tumebacillus amylolyticus</name>
    <dbReference type="NCBI Taxonomy" id="2801339"/>
    <lineage>
        <taxon>Bacteria</taxon>
        <taxon>Bacillati</taxon>
        <taxon>Bacillota</taxon>
        <taxon>Bacilli</taxon>
        <taxon>Bacillales</taxon>
        <taxon>Alicyclobacillaceae</taxon>
        <taxon>Tumebacillus</taxon>
    </lineage>
</organism>
<sequence>MTELGLLIKLHRELKGWNQKELAEKADVSPATISGTENGRFVPTPTVLHRVAVELNVPFHKLASQIPAPKLNTLLEVAALYLYNRDTYHALELVHRIRTEEYPLQEYQLDELTCIEASALTIWSASRMEAIETLYSLSHKMKGSPLLSMRVQNALGVAWHWHSDYVTAVHHFRSAIEIMNNFPTPEAHFQAPPLINIGDCLRWLGRYREAIPYIEQAIPLMIQSRNIMSIGACYFNLAHCYVHLGDIPNATIAYLDAIPYFEAAKAKWFTMRCRSNIYFYNPELVEEAISVLEEEARELQDEIPPKDIAFITTRIAKIHVDRQEFAEAEAAFEKVAAMLNDSPQTAEQAYFLMNYAKYFFAREDYETASHYAFEAADLYASLRLLHADLQESLRIGKEAVLRLRKADGGLS</sequence>
<dbReference type="CDD" id="cd00093">
    <property type="entry name" value="HTH_XRE"/>
    <property type="match status" value="1"/>
</dbReference>
<reference evidence="3 4" key="1">
    <citation type="submission" date="2021-01" db="EMBL/GenBank/DDBJ databases">
        <title>Tumebacillus sp. strain ITR2 16S ribosomal RNA gene Genome sequencing and assembly.</title>
        <authorList>
            <person name="Kang M."/>
        </authorList>
    </citation>
    <scope>NUCLEOTIDE SEQUENCE [LARGE SCALE GENOMIC DNA]</scope>
    <source>
        <strain evidence="3 4">ITR2</strain>
    </source>
</reference>
<dbReference type="InterPro" id="IPR050807">
    <property type="entry name" value="TransReg_Diox_bact_type"/>
</dbReference>
<dbReference type="InterPro" id="IPR010982">
    <property type="entry name" value="Lambda_DNA-bd_dom_sf"/>
</dbReference>
<evidence type="ECO:0000256" key="1">
    <source>
        <dbReference type="ARBA" id="ARBA00023125"/>
    </source>
</evidence>
<dbReference type="SUPFAM" id="SSF48452">
    <property type="entry name" value="TPR-like"/>
    <property type="match status" value="2"/>
</dbReference>
<dbReference type="Pfam" id="PF01381">
    <property type="entry name" value="HTH_3"/>
    <property type="match status" value="1"/>
</dbReference>
<dbReference type="InterPro" id="IPR001387">
    <property type="entry name" value="Cro/C1-type_HTH"/>
</dbReference>
<protein>
    <submittedName>
        <fullName evidence="3">Helix-turn-helix transcriptional regulator</fullName>
    </submittedName>
</protein>
<evidence type="ECO:0000313" key="3">
    <source>
        <dbReference type="EMBL" id="MBL0389174.1"/>
    </source>
</evidence>
<dbReference type="EMBL" id="JAEQNB010000009">
    <property type="protein sequence ID" value="MBL0389174.1"/>
    <property type="molecule type" value="Genomic_DNA"/>
</dbReference>